<gene>
    <name evidence="2" type="ORF">HMPREF3206_00993</name>
</gene>
<sequence length="291" mass="33964">MKTKKILFCILLFFLCACQGKEDTEKRTELHKEEIIEEKGLQEIEKVQKLKMTEEQKQKMSMEEAAIANKKREIQNLEIEKKLKKFVPRGWKILQFVTGDLNKDTLEDVAMVIEETDAENFVKNDALGPEILNINPRELWILFQEKDGDYALETKNDIGLIPSEHDEECPTLADPLLNGEIFIENHLLKCQFHYWLSAGSWYASIVSYIFRYQKEHFELIGVDYYSYHRASGEEKESSYNLFTGKMKITTGGNISGEGKEKVEWKNKPCERKPTLEELMEDDYTILLIEES</sequence>
<dbReference type="AlphaFoldDB" id="A0A133NDR1"/>
<dbReference type="STRING" id="134605.HMPREF3206_00993"/>
<dbReference type="RefSeq" id="WP_245883623.1">
    <property type="nucleotide sequence ID" value="NZ_KQ956539.1"/>
</dbReference>
<keyword evidence="1" id="KW-0175">Coiled coil</keyword>
<feature type="coiled-coil region" evidence="1">
    <location>
        <begin position="53"/>
        <end position="80"/>
    </location>
</feature>
<proteinExistence type="predicted"/>
<accession>A0A133NDR1</accession>
<evidence type="ECO:0000313" key="3">
    <source>
        <dbReference type="Proteomes" id="UP000070617"/>
    </source>
</evidence>
<protein>
    <recommendedName>
        <fullName evidence="4">Lipoprotein</fullName>
    </recommendedName>
</protein>
<dbReference type="PROSITE" id="PS51257">
    <property type="entry name" value="PROKAR_LIPOPROTEIN"/>
    <property type="match status" value="1"/>
</dbReference>
<evidence type="ECO:0008006" key="4">
    <source>
        <dbReference type="Google" id="ProtNLM"/>
    </source>
</evidence>
<reference evidence="3" key="1">
    <citation type="submission" date="2016-01" db="EMBL/GenBank/DDBJ databases">
        <authorList>
            <person name="Mitreva M."/>
            <person name="Pepin K.H."/>
            <person name="Mihindukulasuriya K.A."/>
            <person name="Fulton R."/>
            <person name="Fronick C."/>
            <person name="O'Laughlin M."/>
            <person name="Miner T."/>
            <person name="Herter B."/>
            <person name="Rosa B.A."/>
            <person name="Cordes M."/>
            <person name="Tomlinson C."/>
            <person name="Wollam A."/>
            <person name="Palsikar V.B."/>
            <person name="Mardis E.R."/>
            <person name="Wilson R.K."/>
        </authorList>
    </citation>
    <scope>NUCLEOTIDE SEQUENCE [LARGE SCALE GENOMIC DNA]</scope>
    <source>
        <strain evidence="3">CMW8396</strain>
    </source>
</reference>
<dbReference type="PATRIC" id="fig|134605.3.peg.987"/>
<evidence type="ECO:0000256" key="1">
    <source>
        <dbReference type="SAM" id="Coils"/>
    </source>
</evidence>
<comment type="caution">
    <text evidence="2">The sequence shown here is derived from an EMBL/GenBank/DDBJ whole genome shotgun (WGS) entry which is preliminary data.</text>
</comment>
<organism evidence="2 3">
    <name type="scientific">Fusobacterium equinum</name>
    <dbReference type="NCBI Taxonomy" id="134605"/>
    <lineage>
        <taxon>Bacteria</taxon>
        <taxon>Fusobacteriati</taxon>
        <taxon>Fusobacteriota</taxon>
        <taxon>Fusobacteriia</taxon>
        <taxon>Fusobacteriales</taxon>
        <taxon>Fusobacteriaceae</taxon>
        <taxon>Fusobacterium</taxon>
    </lineage>
</organism>
<name>A0A133NDR1_9FUSO</name>
<dbReference type="Proteomes" id="UP000070617">
    <property type="component" value="Unassembled WGS sequence"/>
</dbReference>
<evidence type="ECO:0000313" key="2">
    <source>
        <dbReference type="EMBL" id="KXA14432.1"/>
    </source>
</evidence>
<dbReference type="EMBL" id="LRPX01000046">
    <property type="protein sequence ID" value="KXA14432.1"/>
    <property type="molecule type" value="Genomic_DNA"/>
</dbReference>
<keyword evidence="3" id="KW-1185">Reference proteome</keyword>